<evidence type="ECO:0000256" key="8">
    <source>
        <dbReference type="SAM" id="MobiDB-lite"/>
    </source>
</evidence>
<dbReference type="InterPro" id="IPR003492">
    <property type="entry name" value="Battenin_disease_Cln3"/>
</dbReference>
<reference evidence="9 10" key="1">
    <citation type="submission" date="2024-03" db="EMBL/GenBank/DDBJ databases">
        <title>The genome assembly and annotation of the cricket Gryllus longicercus Weissman &amp; Gray.</title>
        <authorList>
            <person name="Szrajer S."/>
            <person name="Gray D."/>
            <person name="Ylla G."/>
        </authorList>
    </citation>
    <scope>NUCLEOTIDE SEQUENCE [LARGE SCALE GENOMIC DNA]</scope>
    <source>
        <strain evidence="9">DAG 2021-001</strain>
        <tissue evidence="9">Whole body minus gut</tissue>
    </source>
</reference>
<keyword evidence="6 7" id="KW-0472">Membrane</keyword>
<comment type="similarity">
    <text evidence="2 7">Belongs to the battenin family.</text>
</comment>
<dbReference type="SUPFAM" id="SSF103473">
    <property type="entry name" value="MFS general substrate transporter"/>
    <property type="match status" value="1"/>
</dbReference>
<dbReference type="Pfam" id="PF02487">
    <property type="entry name" value="CLN3"/>
    <property type="match status" value="1"/>
</dbReference>
<feature type="transmembrane region" description="Helical" evidence="7">
    <location>
        <begin position="108"/>
        <end position="128"/>
    </location>
</feature>
<feature type="transmembrane region" description="Helical" evidence="7">
    <location>
        <begin position="334"/>
        <end position="354"/>
    </location>
</feature>
<name>A0AAN9YXS5_9ORTH</name>
<comment type="subcellular location">
    <subcellularLocation>
        <location evidence="1">Endomembrane system</location>
        <topology evidence="1">Multi-pass membrane protein</topology>
    </subcellularLocation>
    <subcellularLocation>
        <location evidence="7">Lysosome membrane</location>
        <topology evidence="7">Multi-pass membrane protein</topology>
    </subcellularLocation>
</comment>
<feature type="transmembrane region" description="Helical" evidence="7">
    <location>
        <begin position="32"/>
        <end position="53"/>
    </location>
</feature>
<accession>A0AAN9YXS5</accession>
<protein>
    <recommendedName>
        <fullName evidence="7">Battenin</fullName>
    </recommendedName>
</protein>
<evidence type="ECO:0000256" key="1">
    <source>
        <dbReference type="ARBA" id="ARBA00004127"/>
    </source>
</evidence>
<dbReference type="FunFam" id="1.20.1250.20:FF:000427">
    <property type="entry name" value="Battenin"/>
    <property type="match status" value="1"/>
</dbReference>
<dbReference type="PIRSF" id="PIRSF015974">
    <property type="entry name" value="CLN3_BTN1"/>
    <property type="match status" value="1"/>
</dbReference>
<dbReference type="InterPro" id="IPR036259">
    <property type="entry name" value="MFS_trans_sf"/>
</dbReference>
<dbReference type="Proteomes" id="UP001378592">
    <property type="component" value="Unassembled WGS sequence"/>
</dbReference>
<feature type="transmembrane region" description="Helical" evidence="7">
    <location>
        <begin position="168"/>
        <end position="191"/>
    </location>
</feature>
<feature type="transmembrane region" description="Helical" evidence="7">
    <location>
        <begin position="81"/>
        <end position="101"/>
    </location>
</feature>
<keyword evidence="4 7" id="KW-0812">Transmembrane</keyword>
<keyword evidence="3" id="KW-0813">Transport</keyword>
<comment type="caution">
    <text evidence="9">The sequence shown here is derived from an EMBL/GenBank/DDBJ whole genome shotgun (WGS) entry which is preliminary data.</text>
</comment>
<keyword evidence="10" id="KW-1185">Reference proteome</keyword>
<gene>
    <name evidence="9" type="ORF">R5R35_007943</name>
</gene>
<evidence type="ECO:0000313" key="9">
    <source>
        <dbReference type="EMBL" id="KAK7790900.1"/>
    </source>
</evidence>
<evidence type="ECO:0000256" key="7">
    <source>
        <dbReference type="RuleBase" id="RU361113"/>
    </source>
</evidence>
<dbReference type="GO" id="GO:0051453">
    <property type="term" value="P:regulation of intracellular pH"/>
    <property type="evidence" value="ECO:0007669"/>
    <property type="project" value="TreeGrafter"/>
</dbReference>
<keyword evidence="5 7" id="KW-1133">Transmembrane helix</keyword>
<sequence length="432" mass="47993">MYTSPSGPATFSMESTESSPLRANRPKKWRNMVAYWLLGLCNNYGYVVMLSAAHDVLEKTDHSASDDIPQRNSTERLCNTMSTGTILLADILPSLFVKVIAPFLPFFVHIRVLIVILLSCAGFLLVAFTTAPWMAILGVVSTSFASGLGELTFLAYSHKFERSSISMWSSGTGGAGVFGAGSYAGLTALGLSSKSSLLLMLIVPVIMGLSFWLLLKHPGRISCCSDDGSLIIQNEDSPTNIVEADESVQDSNDQSVIHSFYRKLCDIPPLFRYMIPVGLVYLFEYFINQGLFELIYFEGLSIDHKEQYRWYQLDYQIGVFISRSSASFFTLKKIWLMAVFQFLNVIIFTFEAIYFYIPNIWIVFALILWEGTLGGAAYVNTYYRIANEVAPEKKEFSLSITTLADAIGIGLAGAISIPVHNIICKMPAPTRL</sequence>
<dbReference type="EMBL" id="JAZDUA010000579">
    <property type="protein sequence ID" value="KAK7790900.1"/>
    <property type="molecule type" value="Genomic_DNA"/>
</dbReference>
<dbReference type="InterPro" id="IPR018460">
    <property type="entry name" value="Battenin_disease_Cln3_subgr"/>
</dbReference>
<evidence type="ECO:0000313" key="10">
    <source>
        <dbReference type="Proteomes" id="UP001378592"/>
    </source>
</evidence>
<dbReference type="PANTHER" id="PTHR10981:SF0">
    <property type="entry name" value="BATTENIN"/>
    <property type="match status" value="1"/>
</dbReference>
<feature type="transmembrane region" description="Helical" evidence="7">
    <location>
        <begin position="400"/>
        <end position="423"/>
    </location>
</feature>
<dbReference type="AlphaFoldDB" id="A0AAN9YXS5"/>
<evidence type="ECO:0000256" key="6">
    <source>
        <dbReference type="ARBA" id="ARBA00023136"/>
    </source>
</evidence>
<feature type="transmembrane region" description="Helical" evidence="7">
    <location>
        <begin position="197"/>
        <end position="215"/>
    </location>
</feature>
<evidence type="ECO:0000256" key="5">
    <source>
        <dbReference type="ARBA" id="ARBA00022989"/>
    </source>
</evidence>
<dbReference type="GO" id="GO:0005765">
    <property type="term" value="C:lysosomal membrane"/>
    <property type="evidence" value="ECO:0007669"/>
    <property type="project" value="UniProtKB-SubCell"/>
</dbReference>
<evidence type="ECO:0000256" key="3">
    <source>
        <dbReference type="ARBA" id="ARBA00022448"/>
    </source>
</evidence>
<organism evidence="9 10">
    <name type="scientific">Gryllus longicercus</name>
    <dbReference type="NCBI Taxonomy" id="2509291"/>
    <lineage>
        <taxon>Eukaryota</taxon>
        <taxon>Metazoa</taxon>
        <taxon>Ecdysozoa</taxon>
        <taxon>Arthropoda</taxon>
        <taxon>Hexapoda</taxon>
        <taxon>Insecta</taxon>
        <taxon>Pterygota</taxon>
        <taxon>Neoptera</taxon>
        <taxon>Polyneoptera</taxon>
        <taxon>Orthoptera</taxon>
        <taxon>Ensifera</taxon>
        <taxon>Gryllidea</taxon>
        <taxon>Grylloidea</taxon>
        <taxon>Gryllidae</taxon>
        <taxon>Gryllinae</taxon>
        <taxon>Gryllus</taxon>
    </lineage>
</organism>
<dbReference type="PANTHER" id="PTHR10981">
    <property type="entry name" value="BATTENIN"/>
    <property type="match status" value="1"/>
</dbReference>
<dbReference type="GO" id="GO:0012505">
    <property type="term" value="C:endomembrane system"/>
    <property type="evidence" value="ECO:0007669"/>
    <property type="project" value="UniProtKB-SubCell"/>
</dbReference>
<feature type="compositionally biased region" description="Polar residues" evidence="8">
    <location>
        <begin position="1"/>
        <end position="21"/>
    </location>
</feature>
<proteinExistence type="inferred from homology"/>
<dbReference type="Gene3D" id="1.20.1250.20">
    <property type="entry name" value="MFS general substrate transporter like domains"/>
    <property type="match status" value="1"/>
</dbReference>
<feature type="transmembrane region" description="Helical" evidence="7">
    <location>
        <begin position="360"/>
        <end position="379"/>
    </location>
</feature>
<dbReference type="PRINTS" id="PR01315">
    <property type="entry name" value="BATTENIN"/>
</dbReference>
<dbReference type="GO" id="GO:0007040">
    <property type="term" value="P:lysosome organization"/>
    <property type="evidence" value="ECO:0007669"/>
    <property type="project" value="TreeGrafter"/>
</dbReference>
<evidence type="ECO:0000256" key="2">
    <source>
        <dbReference type="ARBA" id="ARBA00007467"/>
    </source>
</evidence>
<feature type="transmembrane region" description="Helical" evidence="7">
    <location>
        <begin position="134"/>
        <end position="156"/>
    </location>
</feature>
<feature type="region of interest" description="Disordered" evidence="8">
    <location>
        <begin position="1"/>
        <end position="22"/>
    </location>
</feature>
<evidence type="ECO:0000256" key="4">
    <source>
        <dbReference type="ARBA" id="ARBA00022692"/>
    </source>
</evidence>
<keyword evidence="7" id="KW-0458">Lysosome</keyword>